<evidence type="ECO:0008006" key="3">
    <source>
        <dbReference type="Google" id="ProtNLM"/>
    </source>
</evidence>
<proteinExistence type="predicted"/>
<comment type="caution">
    <text evidence="1">The sequence shown here is derived from an EMBL/GenBank/DDBJ whole genome shotgun (WGS) entry which is preliminary data.</text>
</comment>
<evidence type="ECO:0000313" key="2">
    <source>
        <dbReference type="Proteomes" id="UP001479290"/>
    </source>
</evidence>
<evidence type="ECO:0000313" key="1">
    <source>
        <dbReference type="EMBL" id="KAK9969967.1"/>
    </source>
</evidence>
<accession>A0AAW2ABM1</accession>
<dbReference type="EMBL" id="JAWDJR010000009">
    <property type="protein sequence ID" value="KAK9969967.1"/>
    <property type="molecule type" value="Genomic_DNA"/>
</dbReference>
<gene>
    <name evidence="1" type="ORF">ABG768_028108</name>
</gene>
<name>A0AAW2ABM1_CULAL</name>
<dbReference type="AlphaFoldDB" id="A0AAW2ABM1"/>
<reference evidence="1 2" key="1">
    <citation type="submission" date="2024-05" db="EMBL/GenBank/DDBJ databases">
        <title>A high-quality chromosomal-level genome assembly of Topmouth culter (Culter alburnus).</title>
        <authorList>
            <person name="Zhao H."/>
        </authorList>
    </citation>
    <scope>NUCLEOTIDE SEQUENCE [LARGE SCALE GENOMIC DNA]</scope>
    <source>
        <strain evidence="1">CATC2023</strain>
        <tissue evidence="1">Muscle</tissue>
    </source>
</reference>
<keyword evidence="2" id="KW-1185">Reference proteome</keyword>
<dbReference type="Proteomes" id="UP001479290">
    <property type="component" value="Unassembled WGS sequence"/>
</dbReference>
<sequence length="81" mass="9297">MPMPKVKKSMEDAIFVAFCGHFIADVFSSEESFSESDTTKAVKCFNIFNHDSWPENQEDLVDHSADDHAFLLDHFSTVLRR</sequence>
<protein>
    <recommendedName>
        <fullName evidence="3">Phospholipase C/D domain-containing protein</fullName>
    </recommendedName>
</protein>
<organism evidence="1 2">
    <name type="scientific">Culter alburnus</name>
    <name type="common">Topmouth culter</name>
    <dbReference type="NCBI Taxonomy" id="194366"/>
    <lineage>
        <taxon>Eukaryota</taxon>
        <taxon>Metazoa</taxon>
        <taxon>Chordata</taxon>
        <taxon>Craniata</taxon>
        <taxon>Vertebrata</taxon>
        <taxon>Euteleostomi</taxon>
        <taxon>Actinopterygii</taxon>
        <taxon>Neopterygii</taxon>
        <taxon>Teleostei</taxon>
        <taxon>Ostariophysi</taxon>
        <taxon>Cypriniformes</taxon>
        <taxon>Xenocyprididae</taxon>
        <taxon>Xenocypridinae</taxon>
        <taxon>Culter</taxon>
    </lineage>
</organism>